<gene>
    <name evidence="1" type="ORF">LCGC14_1408630</name>
</gene>
<reference evidence="1" key="1">
    <citation type="journal article" date="2015" name="Nature">
        <title>Complex archaea that bridge the gap between prokaryotes and eukaryotes.</title>
        <authorList>
            <person name="Spang A."/>
            <person name="Saw J.H."/>
            <person name="Jorgensen S.L."/>
            <person name="Zaremba-Niedzwiedzka K."/>
            <person name="Martijn J."/>
            <person name="Lind A.E."/>
            <person name="van Eijk R."/>
            <person name="Schleper C."/>
            <person name="Guy L."/>
            <person name="Ettema T.J."/>
        </authorList>
    </citation>
    <scope>NUCLEOTIDE SEQUENCE</scope>
</reference>
<evidence type="ECO:0000313" key="1">
    <source>
        <dbReference type="EMBL" id="KKM73617.1"/>
    </source>
</evidence>
<sequence length="79" mass="9109">MAIDKERAMMKWFHVATYDDTIQPKGRTAEWLCQREARDLERRGYSPTKIEQDGDLWSVYTGNSNIYPAANEVSIPDGN</sequence>
<protein>
    <submittedName>
        <fullName evidence="1">Uncharacterized protein</fullName>
    </submittedName>
</protein>
<accession>A0A0F9MWJ3</accession>
<comment type="caution">
    <text evidence="1">The sequence shown here is derived from an EMBL/GenBank/DDBJ whole genome shotgun (WGS) entry which is preliminary data.</text>
</comment>
<name>A0A0F9MWJ3_9ZZZZ</name>
<proteinExistence type="predicted"/>
<dbReference type="EMBL" id="LAZR01009275">
    <property type="protein sequence ID" value="KKM73617.1"/>
    <property type="molecule type" value="Genomic_DNA"/>
</dbReference>
<organism evidence="1">
    <name type="scientific">marine sediment metagenome</name>
    <dbReference type="NCBI Taxonomy" id="412755"/>
    <lineage>
        <taxon>unclassified sequences</taxon>
        <taxon>metagenomes</taxon>
        <taxon>ecological metagenomes</taxon>
    </lineage>
</organism>
<dbReference type="AlphaFoldDB" id="A0A0F9MWJ3"/>